<dbReference type="InterPro" id="IPR005537">
    <property type="entry name" value="RAMP_III_fam"/>
</dbReference>
<evidence type="ECO:0000256" key="1">
    <source>
        <dbReference type="ARBA" id="ARBA00023118"/>
    </source>
</evidence>
<dbReference type="Pfam" id="PF03787">
    <property type="entry name" value="RAMPs"/>
    <property type="match status" value="1"/>
</dbReference>
<dbReference type="NCBIfam" id="TIGR01894">
    <property type="entry name" value="cas_TM1795_cmr1"/>
    <property type="match status" value="1"/>
</dbReference>
<evidence type="ECO:0000313" key="3">
    <source>
        <dbReference type="EMBL" id="TXB63742.1"/>
    </source>
</evidence>
<evidence type="ECO:0000259" key="2">
    <source>
        <dbReference type="Pfam" id="PF03787"/>
    </source>
</evidence>
<comment type="caution">
    <text evidence="3">The sequence shown here is derived from an EMBL/GenBank/DDBJ whole genome shotgun (WGS) entry which is preliminary data.</text>
</comment>
<dbReference type="AlphaFoldDB" id="A0A5C6RQT3"/>
<dbReference type="GO" id="GO:0051607">
    <property type="term" value="P:defense response to virus"/>
    <property type="evidence" value="ECO:0007669"/>
    <property type="project" value="UniProtKB-KW"/>
</dbReference>
<accession>A0A5C6RQT3</accession>
<protein>
    <submittedName>
        <fullName evidence="3">Type III-B CRISPR module RAMP protein Cmr1</fullName>
    </submittedName>
</protein>
<dbReference type="OrthoDB" id="190500at2"/>
<proteinExistence type="predicted"/>
<dbReference type="Proteomes" id="UP000321580">
    <property type="component" value="Unassembled WGS sequence"/>
</dbReference>
<keyword evidence="4" id="KW-1185">Reference proteome</keyword>
<keyword evidence="1" id="KW-0051">Antiviral defense</keyword>
<dbReference type="RefSeq" id="WP_147166918.1">
    <property type="nucleotide sequence ID" value="NZ_VOOR01000013.1"/>
</dbReference>
<organism evidence="3 4">
    <name type="scientific">Phaeodactylibacter luteus</name>
    <dbReference type="NCBI Taxonomy" id="1564516"/>
    <lineage>
        <taxon>Bacteria</taxon>
        <taxon>Pseudomonadati</taxon>
        <taxon>Bacteroidota</taxon>
        <taxon>Saprospiria</taxon>
        <taxon>Saprospirales</taxon>
        <taxon>Haliscomenobacteraceae</taxon>
        <taxon>Phaeodactylibacter</taxon>
    </lineage>
</organism>
<name>A0A5C6RQT3_9BACT</name>
<dbReference type="EMBL" id="VOOR01000013">
    <property type="protein sequence ID" value="TXB63742.1"/>
    <property type="molecule type" value="Genomic_DNA"/>
</dbReference>
<evidence type="ECO:0000313" key="4">
    <source>
        <dbReference type="Proteomes" id="UP000321580"/>
    </source>
</evidence>
<gene>
    <name evidence="3" type="primary">cmr1</name>
    <name evidence="3" type="ORF">FRY97_07935</name>
</gene>
<dbReference type="InterPro" id="IPR007522">
    <property type="entry name" value="CRISPR-assoc_prot_TM1795"/>
</dbReference>
<feature type="domain" description="CRISPR type III-associated protein" evidence="2">
    <location>
        <begin position="8"/>
        <end position="157"/>
    </location>
</feature>
<reference evidence="3 4" key="1">
    <citation type="submission" date="2019-08" db="EMBL/GenBank/DDBJ databases">
        <title>Genome of Phaeodactylibacter luteus.</title>
        <authorList>
            <person name="Bowman J.P."/>
        </authorList>
    </citation>
    <scope>NUCLEOTIDE SEQUENCE [LARGE SCALE GENOMIC DNA]</scope>
    <source>
        <strain evidence="3 4">KCTC 42180</strain>
    </source>
</reference>
<sequence length="373" mass="42260">MESITFHCKVITPMFLAGADGQTPELRAPSIKGAMRFWWRALNGHLGVEEMRKREEAIFGGTNTGGRSKVTIRLEEGNIKTGSLPDTKADKEQHPGLQYLWYTIPMNNRPGIWEGNFSVHLSSLESLALEEAALSFWTLANFGGIGTRSRRGGGCFKIDSISGNSSIEFEFVQSGSESLVRHLRRNIDFLANRFAFTRDFNPGSFTPFPMLHNAQIHVLQDSETFALGALERIGRLFKEFRERLQPDYNEVKNYIVSGTFPKQIQRVEFGLPLSFRYTSLDRYGKAGANVKTTKREIDRSASSLIIHINEFNGRYYIVITNFASSLLPEGVDLKLVTPRKNLNQYNQKRPAFLNQPYQGIKESFTSTIRTEIL</sequence>